<gene>
    <name evidence="10" type="ORF">Daesc_007333</name>
</gene>
<dbReference type="GO" id="GO:0006465">
    <property type="term" value="P:signal peptide processing"/>
    <property type="evidence" value="ECO:0007669"/>
    <property type="project" value="TreeGrafter"/>
</dbReference>
<proteinExistence type="inferred from homology"/>
<evidence type="ECO:0000313" key="11">
    <source>
        <dbReference type="Proteomes" id="UP001369815"/>
    </source>
</evidence>
<dbReference type="Pfam" id="PF01694">
    <property type="entry name" value="Rhomboid"/>
    <property type="match status" value="1"/>
</dbReference>
<feature type="transmembrane region" description="Helical" evidence="8">
    <location>
        <begin position="265"/>
        <end position="284"/>
    </location>
</feature>
<evidence type="ECO:0000256" key="5">
    <source>
        <dbReference type="ARBA" id="ARBA00022989"/>
    </source>
</evidence>
<feature type="compositionally biased region" description="Low complexity" evidence="7">
    <location>
        <begin position="80"/>
        <end position="95"/>
    </location>
</feature>
<dbReference type="InterPro" id="IPR022764">
    <property type="entry name" value="Peptidase_S54_rhomboid_dom"/>
</dbReference>
<comment type="similarity">
    <text evidence="2">Belongs to the peptidase S54 family.</text>
</comment>
<feature type="transmembrane region" description="Helical" evidence="8">
    <location>
        <begin position="196"/>
        <end position="215"/>
    </location>
</feature>
<dbReference type="EMBL" id="JBANMG010000007">
    <property type="protein sequence ID" value="KAK6950808.1"/>
    <property type="molecule type" value="Genomic_DNA"/>
</dbReference>
<comment type="subcellular location">
    <subcellularLocation>
        <location evidence="1">Membrane</location>
        <topology evidence="1">Multi-pass membrane protein</topology>
    </subcellularLocation>
</comment>
<evidence type="ECO:0000256" key="7">
    <source>
        <dbReference type="SAM" id="MobiDB-lite"/>
    </source>
</evidence>
<evidence type="ECO:0000256" key="3">
    <source>
        <dbReference type="ARBA" id="ARBA00022692"/>
    </source>
</evidence>
<feature type="domain" description="Peptidase S54 rhomboid" evidence="9">
    <location>
        <begin position="153"/>
        <end position="306"/>
    </location>
</feature>
<keyword evidence="11" id="KW-1185">Reference proteome</keyword>
<dbReference type="GO" id="GO:0016020">
    <property type="term" value="C:membrane"/>
    <property type="evidence" value="ECO:0007669"/>
    <property type="project" value="UniProtKB-SubCell"/>
</dbReference>
<keyword evidence="6 8" id="KW-0472">Membrane</keyword>
<sequence length="328" mass="35933">MLRAQLRRITLPKPSCIFGACPPKRRPTLWALTATATIFLGCATYDVYQDVKAAKRKGFFRSGSVPSYEDLENAKTHNNPLRSPFRSSSSSSSHPLSRWFPIGQLSEILSGFNSAQKVMLGFSALNIGLVGANYVAPAAFLQHFGHVPCLNRNYTLLTSMFGHSGTWHVAMNTFVLVQFATDVAESRVFKGNGSHFAAFYLSAGIFSSLGSQFATMLPTRTYKYNRFVPNLGASGVISASSWVTLDPNGKIGFLFLPGSFPADSFLMALVIIETLGLFFGTPLFNFGHGAHLSGYAIGAAYVYYDGRKRLWLPARRVAFGTMKTLKMV</sequence>
<keyword evidence="5 8" id="KW-1133">Transmembrane helix</keyword>
<evidence type="ECO:0000259" key="9">
    <source>
        <dbReference type="Pfam" id="PF01694"/>
    </source>
</evidence>
<comment type="caution">
    <text evidence="10">The sequence shown here is derived from an EMBL/GenBank/DDBJ whole genome shotgun (WGS) entry which is preliminary data.</text>
</comment>
<keyword evidence="3 8" id="KW-0812">Transmembrane</keyword>
<reference evidence="10 11" key="1">
    <citation type="journal article" date="2024" name="Front Chem Biol">
        <title>Unveiling the potential of Daldinia eschscholtzii MFLUCC 19-0629 through bioactivity and bioinformatics studies for enhanced sustainable agriculture production.</title>
        <authorList>
            <person name="Brooks S."/>
            <person name="Weaver J.A."/>
            <person name="Klomchit A."/>
            <person name="Alharthi S.A."/>
            <person name="Onlamun T."/>
            <person name="Nurani R."/>
            <person name="Vong T.K."/>
            <person name="Alberti F."/>
            <person name="Greco C."/>
        </authorList>
    </citation>
    <scope>NUCLEOTIDE SEQUENCE [LARGE SCALE GENOMIC DNA]</scope>
    <source>
        <strain evidence="10">MFLUCC 19-0629</strain>
    </source>
</reference>
<name>A0AAX6MDN8_9PEZI</name>
<evidence type="ECO:0000256" key="4">
    <source>
        <dbReference type="ARBA" id="ARBA00022801"/>
    </source>
</evidence>
<accession>A0AAX6MDN8</accession>
<dbReference type="InterPro" id="IPR035952">
    <property type="entry name" value="Rhomboid-like_sf"/>
</dbReference>
<evidence type="ECO:0000256" key="8">
    <source>
        <dbReference type="SAM" id="Phobius"/>
    </source>
</evidence>
<feature type="region of interest" description="Disordered" evidence="7">
    <location>
        <begin position="71"/>
        <end position="95"/>
    </location>
</feature>
<dbReference type="PANTHER" id="PTHR43731:SF14">
    <property type="entry name" value="PRESENILIN-ASSOCIATED RHOMBOID-LIKE PROTEIN, MITOCHONDRIAL"/>
    <property type="match status" value="1"/>
</dbReference>
<dbReference type="AlphaFoldDB" id="A0AAX6MDN8"/>
<evidence type="ECO:0000256" key="2">
    <source>
        <dbReference type="ARBA" id="ARBA00009045"/>
    </source>
</evidence>
<dbReference type="SUPFAM" id="SSF144091">
    <property type="entry name" value="Rhomboid-like"/>
    <property type="match status" value="1"/>
</dbReference>
<protein>
    <recommendedName>
        <fullName evidence="9">Peptidase S54 rhomboid domain-containing protein</fullName>
    </recommendedName>
</protein>
<dbReference type="GO" id="GO:0004252">
    <property type="term" value="F:serine-type endopeptidase activity"/>
    <property type="evidence" value="ECO:0007669"/>
    <property type="project" value="InterPro"/>
</dbReference>
<dbReference type="Gene3D" id="1.20.1540.10">
    <property type="entry name" value="Rhomboid-like"/>
    <property type="match status" value="1"/>
</dbReference>
<organism evidence="10 11">
    <name type="scientific">Daldinia eschscholtzii</name>
    <dbReference type="NCBI Taxonomy" id="292717"/>
    <lineage>
        <taxon>Eukaryota</taxon>
        <taxon>Fungi</taxon>
        <taxon>Dikarya</taxon>
        <taxon>Ascomycota</taxon>
        <taxon>Pezizomycotina</taxon>
        <taxon>Sordariomycetes</taxon>
        <taxon>Xylariomycetidae</taxon>
        <taxon>Xylariales</taxon>
        <taxon>Hypoxylaceae</taxon>
        <taxon>Daldinia</taxon>
    </lineage>
</organism>
<keyword evidence="4" id="KW-0378">Hydrolase</keyword>
<evidence type="ECO:0000256" key="6">
    <source>
        <dbReference type="ARBA" id="ARBA00023136"/>
    </source>
</evidence>
<feature type="transmembrane region" description="Helical" evidence="8">
    <location>
        <begin position="118"/>
        <end position="136"/>
    </location>
</feature>
<evidence type="ECO:0000313" key="10">
    <source>
        <dbReference type="EMBL" id="KAK6950808.1"/>
    </source>
</evidence>
<evidence type="ECO:0000256" key="1">
    <source>
        <dbReference type="ARBA" id="ARBA00004141"/>
    </source>
</evidence>
<dbReference type="InterPro" id="IPR050925">
    <property type="entry name" value="Rhomboid_protease_S54"/>
</dbReference>
<dbReference type="PANTHER" id="PTHR43731">
    <property type="entry name" value="RHOMBOID PROTEASE"/>
    <property type="match status" value="1"/>
</dbReference>
<feature type="transmembrane region" description="Helical" evidence="8">
    <location>
        <begin position="227"/>
        <end position="245"/>
    </location>
</feature>
<dbReference type="Proteomes" id="UP001369815">
    <property type="component" value="Unassembled WGS sequence"/>
</dbReference>